<gene>
    <name evidence="6" type="primary">rpsQ</name>
    <name evidence="8" type="ordered locus">Turpa_2558</name>
</gene>
<evidence type="ECO:0000256" key="3">
    <source>
        <dbReference type="ARBA" id="ARBA00022884"/>
    </source>
</evidence>
<dbReference type="GO" id="GO:0022627">
    <property type="term" value="C:cytosolic small ribosomal subunit"/>
    <property type="evidence" value="ECO:0007669"/>
    <property type="project" value="TreeGrafter"/>
</dbReference>
<sequence>MSEVKKAKKTVQGLVVSAKTEKTIVVEVAFRKQDAHFKKTIRQSKKVMAHDEKKEAREGDTVVIEESRPHSKRKRYALQKIVMRKAEELPQVG</sequence>
<dbReference type="PANTHER" id="PTHR10744:SF1">
    <property type="entry name" value="SMALL RIBOSOMAL SUBUNIT PROTEIN US17M"/>
    <property type="match status" value="1"/>
</dbReference>
<dbReference type="CDD" id="cd00364">
    <property type="entry name" value="Ribosomal_uS17"/>
    <property type="match status" value="1"/>
</dbReference>
<dbReference type="InterPro" id="IPR019984">
    <property type="entry name" value="Ribosomal_uS17_bact/chlr"/>
</dbReference>
<dbReference type="KEGG" id="tpx:Turpa_2558"/>
<dbReference type="GO" id="GO:0006412">
    <property type="term" value="P:translation"/>
    <property type="evidence" value="ECO:0007669"/>
    <property type="project" value="UniProtKB-UniRule"/>
</dbReference>
<reference evidence="8 9" key="1">
    <citation type="submission" date="2012-06" db="EMBL/GenBank/DDBJ databases">
        <title>The complete chromosome of genome of Turneriella parva DSM 21527.</title>
        <authorList>
            <consortium name="US DOE Joint Genome Institute (JGI-PGF)"/>
            <person name="Lucas S."/>
            <person name="Han J."/>
            <person name="Lapidus A."/>
            <person name="Bruce D."/>
            <person name="Goodwin L."/>
            <person name="Pitluck S."/>
            <person name="Peters L."/>
            <person name="Kyrpides N."/>
            <person name="Mavromatis K."/>
            <person name="Ivanova N."/>
            <person name="Mikhailova N."/>
            <person name="Chertkov O."/>
            <person name="Detter J.C."/>
            <person name="Tapia R."/>
            <person name="Han C."/>
            <person name="Land M."/>
            <person name="Hauser L."/>
            <person name="Markowitz V."/>
            <person name="Cheng J.-F."/>
            <person name="Hugenholtz P."/>
            <person name="Woyke T."/>
            <person name="Wu D."/>
            <person name="Gronow S."/>
            <person name="Wellnitz S."/>
            <person name="Brambilla E."/>
            <person name="Klenk H.-P."/>
            <person name="Eisen J.A."/>
        </authorList>
    </citation>
    <scope>NUCLEOTIDE SEQUENCE [LARGE SCALE GENOMIC DNA]</scope>
    <source>
        <strain evidence="9">ATCC BAA-1111 / DSM 21527 / NCTC 11395 / H</strain>
    </source>
</reference>
<feature type="region of interest" description="Disordered" evidence="7">
    <location>
        <begin position="48"/>
        <end position="71"/>
    </location>
</feature>
<keyword evidence="4 6" id="KW-0689">Ribosomal protein</keyword>
<keyword evidence="5 6" id="KW-0687">Ribonucleoprotein</keyword>
<dbReference type="STRING" id="869212.Turpa_2558"/>
<dbReference type="AlphaFoldDB" id="I4B7E1"/>
<dbReference type="Pfam" id="PF00366">
    <property type="entry name" value="Ribosomal_S17"/>
    <property type="match status" value="1"/>
</dbReference>
<comment type="similarity">
    <text evidence="1 6">Belongs to the universal ribosomal protein uS17 family.</text>
</comment>
<dbReference type="InterPro" id="IPR000266">
    <property type="entry name" value="Ribosomal_uS17"/>
</dbReference>
<evidence type="ECO:0000313" key="9">
    <source>
        <dbReference type="Proteomes" id="UP000006048"/>
    </source>
</evidence>
<dbReference type="Gene3D" id="2.40.50.140">
    <property type="entry name" value="Nucleic acid-binding proteins"/>
    <property type="match status" value="1"/>
</dbReference>
<keyword evidence="9" id="KW-1185">Reference proteome</keyword>
<evidence type="ECO:0000256" key="7">
    <source>
        <dbReference type="SAM" id="MobiDB-lite"/>
    </source>
</evidence>
<name>I4B7E1_TURPD</name>
<keyword evidence="3 6" id="KW-0694">RNA-binding</keyword>
<evidence type="ECO:0000256" key="1">
    <source>
        <dbReference type="ARBA" id="ARBA00010254"/>
    </source>
</evidence>
<evidence type="ECO:0000256" key="5">
    <source>
        <dbReference type="ARBA" id="ARBA00023274"/>
    </source>
</evidence>
<comment type="subunit">
    <text evidence="6">Part of the 30S ribosomal subunit.</text>
</comment>
<dbReference type="SUPFAM" id="SSF50249">
    <property type="entry name" value="Nucleic acid-binding proteins"/>
    <property type="match status" value="1"/>
</dbReference>
<dbReference type="PRINTS" id="PR00973">
    <property type="entry name" value="RIBOSOMALS17"/>
</dbReference>
<dbReference type="NCBIfam" id="NF004123">
    <property type="entry name" value="PRK05610.1"/>
    <property type="match status" value="1"/>
</dbReference>
<protein>
    <recommendedName>
        <fullName evidence="6">Small ribosomal subunit protein uS17</fullName>
    </recommendedName>
</protein>
<dbReference type="PANTHER" id="PTHR10744">
    <property type="entry name" value="40S RIBOSOMAL PROTEIN S11 FAMILY MEMBER"/>
    <property type="match status" value="1"/>
</dbReference>
<dbReference type="RefSeq" id="WP_014803703.1">
    <property type="nucleotide sequence ID" value="NC_018020.1"/>
</dbReference>
<evidence type="ECO:0000256" key="6">
    <source>
        <dbReference type="HAMAP-Rule" id="MF_01345"/>
    </source>
</evidence>
<evidence type="ECO:0000256" key="2">
    <source>
        <dbReference type="ARBA" id="ARBA00022730"/>
    </source>
</evidence>
<evidence type="ECO:0000313" key="8">
    <source>
        <dbReference type="EMBL" id="AFM13198.1"/>
    </source>
</evidence>
<dbReference type="HAMAP" id="MF_01345_B">
    <property type="entry name" value="Ribosomal_uS17_B"/>
    <property type="match status" value="1"/>
</dbReference>
<keyword evidence="2 6" id="KW-0699">rRNA-binding</keyword>
<dbReference type="EMBL" id="CP002959">
    <property type="protein sequence ID" value="AFM13198.1"/>
    <property type="molecule type" value="Genomic_DNA"/>
</dbReference>
<dbReference type="GO" id="GO:0003735">
    <property type="term" value="F:structural constituent of ribosome"/>
    <property type="evidence" value="ECO:0007669"/>
    <property type="project" value="InterPro"/>
</dbReference>
<accession>I4B7E1</accession>
<dbReference type="HOGENOM" id="CLU_073626_1_2_12"/>
<evidence type="ECO:0000256" key="4">
    <source>
        <dbReference type="ARBA" id="ARBA00022980"/>
    </source>
</evidence>
<dbReference type="InterPro" id="IPR012340">
    <property type="entry name" value="NA-bd_OB-fold"/>
</dbReference>
<dbReference type="GO" id="GO:0019843">
    <property type="term" value="F:rRNA binding"/>
    <property type="evidence" value="ECO:0007669"/>
    <property type="project" value="UniProtKB-UniRule"/>
</dbReference>
<dbReference type="Proteomes" id="UP000006048">
    <property type="component" value="Chromosome"/>
</dbReference>
<comment type="function">
    <text evidence="6">One of the primary rRNA binding proteins, it binds specifically to the 5'-end of 16S ribosomal RNA.</text>
</comment>
<dbReference type="OrthoDB" id="9811714at2"/>
<organism evidence="8 9">
    <name type="scientific">Turneriella parva (strain ATCC BAA-1111 / DSM 21527 / NCTC 11395 / H)</name>
    <name type="common">Leptospira parva</name>
    <dbReference type="NCBI Taxonomy" id="869212"/>
    <lineage>
        <taxon>Bacteria</taxon>
        <taxon>Pseudomonadati</taxon>
        <taxon>Spirochaetota</taxon>
        <taxon>Spirochaetia</taxon>
        <taxon>Leptospirales</taxon>
        <taxon>Leptospiraceae</taxon>
        <taxon>Turneriella</taxon>
    </lineage>
</organism>
<feature type="compositionally biased region" description="Basic and acidic residues" evidence="7">
    <location>
        <begin position="48"/>
        <end position="69"/>
    </location>
</feature>
<proteinExistence type="inferred from homology"/>